<dbReference type="EMBL" id="PJNB01000001">
    <property type="protein sequence ID" value="PKW13018.1"/>
    <property type="molecule type" value="Genomic_DNA"/>
</dbReference>
<dbReference type="Proteomes" id="UP000233786">
    <property type="component" value="Unassembled WGS sequence"/>
</dbReference>
<evidence type="ECO:0000313" key="3">
    <source>
        <dbReference type="Proteomes" id="UP000233786"/>
    </source>
</evidence>
<evidence type="ECO:0000313" key="2">
    <source>
        <dbReference type="EMBL" id="PKW13018.1"/>
    </source>
</evidence>
<name>A0A2N3XQR9_SACSN</name>
<reference evidence="2" key="1">
    <citation type="submission" date="2017-12" db="EMBL/GenBank/DDBJ databases">
        <title>Sequencing the genomes of 1000 Actinobacteria strains.</title>
        <authorList>
            <person name="Klenk H.-P."/>
        </authorList>
    </citation>
    <scope>NUCLEOTIDE SEQUENCE [LARGE SCALE GENOMIC DNA]</scope>
    <source>
        <strain evidence="2">DSM 44228</strain>
    </source>
</reference>
<feature type="compositionally biased region" description="Basic and acidic residues" evidence="1">
    <location>
        <begin position="1"/>
        <end position="19"/>
    </location>
</feature>
<dbReference type="STRING" id="994479.GCA_000194155_05991"/>
<feature type="region of interest" description="Disordered" evidence="1">
    <location>
        <begin position="1"/>
        <end position="33"/>
    </location>
</feature>
<gene>
    <name evidence="2" type="ORF">A8926_0519</name>
</gene>
<feature type="compositionally biased region" description="Acidic residues" evidence="1">
    <location>
        <begin position="20"/>
        <end position="33"/>
    </location>
</feature>
<accession>A0A2N3XQR9</accession>
<evidence type="ECO:0000256" key="1">
    <source>
        <dbReference type="SAM" id="MobiDB-lite"/>
    </source>
</evidence>
<keyword evidence="3" id="KW-1185">Reference proteome</keyword>
<dbReference type="AlphaFoldDB" id="A0A2N3XQR9"/>
<proteinExistence type="predicted"/>
<organism evidence="2 3">
    <name type="scientific">Saccharopolyspora spinosa</name>
    <dbReference type="NCBI Taxonomy" id="60894"/>
    <lineage>
        <taxon>Bacteria</taxon>
        <taxon>Bacillati</taxon>
        <taxon>Actinomycetota</taxon>
        <taxon>Actinomycetes</taxon>
        <taxon>Pseudonocardiales</taxon>
        <taxon>Pseudonocardiaceae</taxon>
        <taxon>Saccharopolyspora</taxon>
    </lineage>
</organism>
<sequence>MVDNRHSVEDDKQTGKTADDLDPTDFEKDEDDS</sequence>
<comment type="caution">
    <text evidence="2">The sequence shown here is derived from an EMBL/GenBank/DDBJ whole genome shotgun (WGS) entry which is preliminary data.</text>
</comment>
<protein>
    <submittedName>
        <fullName evidence="2">Uncharacterized protein</fullName>
    </submittedName>
</protein>